<evidence type="ECO:0000256" key="1">
    <source>
        <dbReference type="ARBA" id="ARBA00023054"/>
    </source>
</evidence>
<keyword evidence="1 2" id="KW-0175">Coiled coil</keyword>
<evidence type="ECO:0000256" key="2">
    <source>
        <dbReference type="SAM" id="Coils"/>
    </source>
</evidence>
<protein>
    <submittedName>
        <fullName evidence="5">Protein CHUP1, chloroplastic</fullName>
    </submittedName>
</protein>
<dbReference type="InterPro" id="IPR040265">
    <property type="entry name" value="CHUP1/IPGA1-like"/>
</dbReference>
<dbReference type="GO" id="GO:0072699">
    <property type="term" value="P:protein localization to cortical microtubule cytoskeleton"/>
    <property type="evidence" value="ECO:0007669"/>
    <property type="project" value="TreeGrafter"/>
</dbReference>
<evidence type="ECO:0000313" key="5">
    <source>
        <dbReference type="RefSeq" id="XP_015931983.1"/>
    </source>
</evidence>
<dbReference type="PANTHER" id="PTHR31342">
    <property type="entry name" value="PROTEIN CHUP1, CHLOROPLASTIC"/>
    <property type="match status" value="1"/>
</dbReference>
<feature type="compositionally biased region" description="Pro residues" evidence="3">
    <location>
        <begin position="123"/>
        <end position="132"/>
    </location>
</feature>
<dbReference type="RefSeq" id="XP_015931983.1">
    <property type="nucleotide sequence ID" value="XM_016076497.3"/>
</dbReference>
<dbReference type="GeneID" id="107458291"/>
<sequence length="444" mass="50889">MAMFLMRKGEKMLKEESESEIFSPKKIITQVQMSKNELLEKENLELKQEVARLKSLIVSLKAHNVERKSMLWKKIHKSIDDSNSDSQLHKAAVMAEKCPENQNVLTNQEFKDSIKEGSVTKVPNPPPSPPSFLLPSHNKLQLGAPPPPPPALLKSSIGLKAVRRVPEVIELYRSLTRKEANTENRINLNGGIPALAFTRNMIEEIENRSSYLSAIKCEVQRQGDFVNLLIKEVESTSFSDISEVETFIRWLDGELSSLVDERSVLKHFPQWPEQKVDALREAACNYRDLKSLELEVSCYEENPKEALPQALKRIHALQDRLETSVSAKERTREITTNKYRNFHIPWDWMMDTGLVGQMKLSSLRLAKEFMKRVTKELESREALQEDNLLLQGVKFAFRVHQFAGGFDPETTQAFQELKRVGGVQRSYSNMIKCTKFDKSCQKLM</sequence>
<feature type="region of interest" description="Disordered" evidence="3">
    <location>
        <begin position="117"/>
        <end position="138"/>
    </location>
</feature>
<dbReference type="KEGG" id="adu:107458291"/>
<dbReference type="AlphaFoldDB" id="A0A6P4B0L2"/>
<dbReference type="GO" id="GO:0055028">
    <property type="term" value="C:cortical microtubule"/>
    <property type="evidence" value="ECO:0007669"/>
    <property type="project" value="TreeGrafter"/>
</dbReference>
<evidence type="ECO:0000313" key="4">
    <source>
        <dbReference type="Proteomes" id="UP000515211"/>
    </source>
</evidence>
<keyword evidence="4" id="KW-1185">Reference proteome</keyword>
<feature type="coiled-coil region" evidence="2">
    <location>
        <begin position="36"/>
        <end position="63"/>
    </location>
</feature>
<organism evidence="4 5">
    <name type="scientific">Arachis duranensis</name>
    <name type="common">Wild peanut</name>
    <dbReference type="NCBI Taxonomy" id="130453"/>
    <lineage>
        <taxon>Eukaryota</taxon>
        <taxon>Viridiplantae</taxon>
        <taxon>Streptophyta</taxon>
        <taxon>Embryophyta</taxon>
        <taxon>Tracheophyta</taxon>
        <taxon>Spermatophyta</taxon>
        <taxon>Magnoliopsida</taxon>
        <taxon>eudicotyledons</taxon>
        <taxon>Gunneridae</taxon>
        <taxon>Pentapetalae</taxon>
        <taxon>rosids</taxon>
        <taxon>fabids</taxon>
        <taxon>Fabales</taxon>
        <taxon>Fabaceae</taxon>
        <taxon>Papilionoideae</taxon>
        <taxon>50 kb inversion clade</taxon>
        <taxon>dalbergioids sensu lato</taxon>
        <taxon>Dalbergieae</taxon>
        <taxon>Pterocarpus clade</taxon>
        <taxon>Arachis</taxon>
    </lineage>
</organism>
<evidence type="ECO:0000256" key="3">
    <source>
        <dbReference type="SAM" id="MobiDB-lite"/>
    </source>
</evidence>
<dbReference type="OrthoDB" id="1922539at2759"/>
<accession>A0A6P4B0L2</accession>
<reference evidence="4" key="1">
    <citation type="journal article" date="2016" name="Nat. Genet.">
        <title>The genome sequences of Arachis duranensis and Arachis ipaensis, the diploid ancestors of cultivated peanut.</title>
        <authorList>
            <person name="Bertioli D.J."/>
            <person name="Cannon S.B."/>
            <person name="Froenicke L."/>
            <person name="Huang G."/>
            <person name="Farmer A.D."/>
            <person name="Cannon E.K."/>
            <person name="Liu X."/>
            <person name="Gao D."/>
            <person name="Clevenger J."/>
            <person name="Dash S."/>
            <person name="Ren L."/>
            <person name="Moretzsohn M.C."/>
            <person name="Shirasawa K."/>
            <person name="Huang W."/>
            <person name="Vidigal B."/>
            <person name="Abernathy B."/>
            <person name="Chu Y."/>
            <person name="Niederhuth C.E."/>
            <person name="Umale P."/>
            <person name="Araujo A.C."/>
            <person name="Kozik A."/>
            <person name="Kim K.D."/>
            <person name="Burow M.D."/>
            <person name="Varshney R.K."/>
            <person name="Wang X."/>
            <person name="Zhang X."/>
            <person name="Barkley N."/>
            <person name="Guimaraes P.M."/>
            <person name="Isobe S."/>
            <person name="Guo B."/>
            <person name="Liao B."/>
            <person name="Stalker H.T."/>
            <person name="Schmitz R.J."/>
            <person name="Scheffler B.E."/>
            <person name="Leal-Bertioli S.C."/>
            <person name="Xun X."/>
            <person name="Jackson S.A."/>
            <person name="Michelmore R."/>
            <person name="Ozias-Akins P."/>
        </authorList>
    </citation>
    <scope>NUCLEOTIDE SEQUENCE [LARGE SCALE GENOMIC DNA]</scope>
    <source>
        <strain evidence="4">cv. V14167</strain>
    </source>
</reference>
<dbReference type="Proteomes" id="UP000515211">
    <property type="component" value="Chromosome 7"/>
</dbReference>
<dbReference type="PANTHER" id="PTHR31342:SF48">
    <property type="entry name" value="CHUP1-LIKE PROTEIN"/>
    <property type="match status" value="1"/>
</dbReference>
<reference evidence="5" key="2">
    <citation type="submission" date="2025-08" db="UniProtKB">
        <authorList>
            <consortium name="RefSeq"/>
        </authorList>
    </citation>
    <scope>IDENTIFICATION</scope>
    <source>
        <tissue evidence="5">Whole plant</tissue>
    </source>
</reference>
<proteinExistence type="predicted"/>
<name>A0A6P4B0L2_ARADU</name>
<gene>
    <name evidence="5" type="primary">LOC107458291</name>
</gene>